<dbReference type="CDD" id="cd08579">
    <property type="entry name" value="GDPD_memb_like"/>
    <property type="match status" value="1"/>
</dbReference>
<dbReference type="Proteomes" id="UP000030647">
    <property type="component" value="Unassembled WGS sequence"/>
</dbReference>
<dbReference type="HOGENOM" id="CLU_030006_15_2_9"/>
<evidence type="ECO:0000313" key="4">
    <source>
        <dbReference type="Proteomes" id="UP000030647"/>
    </source>
</evidence>
<feature type="transmembrane region" description="Helical" evidence="1">
    <location>
        <begin position="73"/>
        <end position="97"/>
    </location>
</feature>
<organism evidence="3 4">
    <name type="scientific">Schleiferilactobacillus shenzhenensis LY-73</name>
    <dbReference type="NCBI Taxonomy" id="1231336"/>
    <lineage>
        <taxon>Bacteria</taxon>
        <taxon>Bacillati</taxon>
        <taxon>Bacillota</taxon>
        <taxon>Bacilli</taxon>
        <taxon>Lactobacillales</taxon>
        <taxon>Lactobacillaceae</taxon>
        <taxon>Schleiferilactobacillus</taxon>
    </lineage>
</organism>
<keyword evidence="1" id="KW-1133">Transmembrane helix</keyword>
<dbReference type="EMBL" id="KI271591">
    <property type="protein sequence ID" value="ERL64838.1"/>
    <property type="molecule type" value="Genomic_DNA"/>
</dbReference>
<dbReference type="AlphaFoldDB" id="U4TSJ9"/>
<dbReference type="OrthoDB" id="384721at2"/>
<sequence>MIGTRSIRYTVQALREFFRHWGSYFILSFVVGGVISELIIPLLRTVTQTIMQLSHIPYISYNNLGAIVTQHTWGAIALVITLLVLLMLVYAQFAVLLTGVDNVLHQRQESLRAVFGAALRDLARIRPTTIFFFIFYFILIVPFAGGIVNSALLNKVRIPEFILDFLANNIVFAILIIIFYLGLGYLGIRLIRVLGHMILADQPAGEAVRQSWAETRGHFWFYFWRVGWVSAAAALFQMAWQAGLIALQSYLDSSQPGWAYAGAIMTMAALQVGGLFLTALSTTLYYLLLITPDEVKKAAPAPVSVREIKKRKRWPRVVAGLLIGLLAAAYLIYNAVYMGGGFDYQPVTISHRGVDDGNGVQNTIPALEKTAKEKPDYVEMDIHETKDGQWVVMHDENYKALTGVNKTPRQLTLAQATKLTAKENGHSAPVPSFDHYLATAERIHQKLIVEVKTTAHDSPHAVTGFVQKYGPRLIKDHFRVHSLDYRVIQTIKARQPKLYASFILPYALAFPKTKANAYTMEYTTLDADFVNQAKLKQQAVWAWTVDDQDKMEEMMYIGADGIITDDLSELQSTIKQQEDHPSYAARLRIYSNQYDWGSLNGTEN</sequence>
<feature type="transmembrane region" description="Helical" evidence="1">
    <location>
        <begin position="21"/>
        <end position="43"/>
    </location>
</feature>
<keyword evidence="4" id="KW-1185">Reference proteome</keyword>
<name>U4TSJ9_9LACO</name>
<feature type="transmembrane region" description="Helical" evidence="1">
    <location>
        <begin position="130"/>
        <end position="153"/>
    </location>
</feature>
<dbReference type="PANTHER" id="PTHR46211:SF8">
    <property type="entry name" value="PHOSPHODIESTERASE"/>
    <property type="match status" value="1"/>
</dbReference>
<feature type="transmembrane region" description="Helical" evidence="1">
    <location>
        <begin position="219"/>
        <end position="240"/>
    </location>
</feature>
<dbReference type="SUPFAM" id="SSF51695">
    <property type="entry name" value="PLC-like phosphodiesterases"/>
    <property type="match status" value="1"/>
</dbReference>
<dbReference type="GO" id="GO:0006629">
    <property type="term" value="P:lipid metabolic process"/>
    <property type="evidence" value="ECO:0007669"/>
    <property type="project" value="InterPro"/>
</dbReference>
<dbReference type="Gene3D" id="3.20.20.190">
    <property type="entry name" value="Phosphatidylinositol (PI) phosphodiesterase"/>
    <property type="match status" value="1"/>
</dbReference>
<reference evidence="4" key="1">
    <citation type="journal article" date="2013" name="Genome Announc.">
        <title>Whole-Genome Sequencing of Lactobacillus shenzhenensis Strain LY-73T.</title>
        <authorList>
            <person name="Lin Z."/>
            <person name="Liu Z."/>
            <person name="Yang R."/>
            <person name="Zou Y."/>
            <person name="Wan D."/>
            <person name="Chen J."/>
            <person name="Guo M."/>
            <person name="Zhao J."/>
            <person name="Fang C."/>
            <person name="Yang R."/>
            <person name="Liu F."/>
        </authorList>
    </citation>
    <scope>NUCLEOTIDE SEQUENCE [LARGE SCALE GENOMIC DNA]</scope>
    <source>
        <strain evidence="4">LY-73</strain>
    </source>
</reference>
<feature type="domain" description="GP-PDE" evidence="2">
    <location>
        <begin position="346"/>
        <end position="574"/>
    </location>
</feature>
<feature type="transmembrane region" description="Helical" evidence="1">
    <location>
        <begin position="165"/>
        <end position="188"/>
    </location>
</feature>
<keyword evidence="1" id="KW-0472">Membrane</keyword>
<dbReference type="Pfam" id="PF10110">
    <property type="entry name" value="GPDPase_memb"/>
    <property type="match status" value="1"/>
</dbReference>
<dbReference type="InterPro" id="IPR030395">
    <property type="entry name" value="GP_PDE_dom"/>
</dbReference>
<dbReference type="RefSeq" id="WP_022529775.1">
    <property type="nucleotide sequence ID" value="NZ_KI271591.1"/>
</dbReference>
<dbReference type="STRING" id="1231336.L248_0442"/>
<gene>
    <name evidence="3" type="ORF">L248_0442</name>
</gene>
<dbReference type="PROSITE" id="PS51704">
    <property type="entry name" value="GP_PDE"/>
    <property type="match status" value="1"/>
</dbReference>
<dbReference type="InterPro" id="IPR018476">
    <property type="entry name" value="GlyceroP-diester-Pdiesterase_M"/>
</dbReference>
<evidence type="ECO:0000256" key="1">
    <source>
        <dbReference type="SAM" id="Phobius"/>
    </source>
</evidence>
<feature type="transmembrane region" description="Helical" evidence="1">
    <location>
        <begin position="260"/>
        <end position="288"/>
    </location>
</feature>
<dbReference type="InterPro" id="IPR017946">
    <property type="entry name" value="PLC-like_Pdiesterase_TIM-brl"/>
</dbReference>
<dbReference type="eggNOG" id="COG4781">
    <property type="taxonomic scope" value="Bacteria"/>
</dbReference>
<dbReference type="GO" id="GO:0008081">
    <property type="term" value="F:phosphoric diester hydrolase activity"/>
    <property type="evidence" value="ECO:0007669"/>
    <property type="project" value="InterPro"/>
</dbReference>
<accession>U4TSJ9</accession>
<dbReference type="eggNOG" id="COG0584">
    <property type="taxonomic scope" value="Bacteria"/>
</dbReference>
<dbReference type="PANTHER" id="PTHR46211">
    <property type="entry name" value="GLYCEROPHOSPHORYL DIESTER PHOSPHODIESTERASE"/>
    <property type="match status" value="1"/>
</dbReference>
<proteinExistence type="predicted"/>
<evidence type="ECO:0000259" key="2">
    <source>
        <dbReference type="PROSITE" id="PS51704"/>
    </source>
</evidence>
<evidence type="ECO:0000313" key="3">
    <source>
        <dbReference type="EMBL" id="ERL64838.1"/>
    </source>
</evidence>
<protein>
    <submittedName>
        <fullName evidence="3">Glycerophosphodiester phosphodiesterase domain-containing protein 1</fullName>
    </submittedName>
</protein>
<keyword evidence="1" id="KW-0812">Transmembrane</keyword>
<dbReference type="Pfam" id="PF03009">
    <property type="entry name" value="GDPD"/>
    <property type="match status" value="1"/>
</dbReference>
<feature type="transmembrane region" description="Helical" evidence="1">
    <location>
        <begin position="314"/>
        <end position="333"/>
    </location>
</feature>